<dbReference type="InterPro" id="IPR007052">
    <property type="entry name" value="CS_dom"/>
</dbReference>
<dbReference type="GO" id="GO:0006457">
    <property type="term" value="P:protein folding"/>
    <property type="evidence" value="ECO:0007669"/>
    <property type="project" value="TreeGrafter"/>
</dbReference>
<dbReference type="SUPFAM" id="SSF49764">
    <property type="entry name" value="HSP20-like chaperones"/>
    <property type="match status" value="1"/>
</dbReference>
<dbReference type="GeneID" id="28974559"/>
<accession>A0A194S6X3</accession>
<dbReference type="InterPro" id="IPR008978">
    <property type="entry name" value="HSP20-like_chaperone"/>
</dbReference>
<evidence type="ECO:0000256" key="1">
    <source>
        <dbReference type="ARBA" id="ARBA00025733"/>
    </source>
</evidence>
<comment type="similarity">
    <text evidence="1">Belongs to the p23/wos2 family.</text>
</comment>
<dbReference type="Proteomes" id="UP000053890">
    <property type="component" value="Unassembled WGS sequence"/>
</dbReference>
<evidence type="ECO:0000256" key="2">
    <source>
        <dbReference type="SAM" id="MobiDB-lite"/>
    </source>
</evidence>
<organism evidence="4 5">
    <name type="scientific">Rhodotorula graminis (strain WP1)</name>
    <dbReference type="NCBI Taxonomy" id="578459"/>
    <lineage>
        <taxon>Eukaryota</taxon>
        <taxon>Fungi</taxon>
        <taxon>Dikarya</taxon>
        <taxon>Basidiomycota</taxon>
        <taxon>Pucciniomycotina</taxon>
        <taxon>Microbotryomycetes</taxon>
        <taxon>Sporidiobolales</taxon>
        <taxon>Sporidiobolaceae</taxon>
        <taxon>Rhodotorula</taxon>
    </lineage>
</organism>
<feature type="compositionally biased region" description="Gly residues" evidence="2">
    <location>
        <begin position="144"/>
        <end position="153"/>
    </location>
</feature>
<evidence type="ECO:0000259" key="3">
    <source>
        <dbReference type="PROSITE" id="PS51203"/>
    </source>
</evidence>
<reference evidence="4 5" key="1">
    <citation type="journal article" date="2015" name="Front. Microbiol.">
        <title>Genome sequence of the plant growth promoting endophytic yeast Rhodotorula graminis WP1.</title>
        <authorList>
            <person name="Firrincieli A."/>
            <person name="Otillar R."/>
            <person name="Salamov A."/>
            <person name="Schmutz J."/>
            <person name="Khan Z."/>
            <person name="Redman R.S."/>
            <person name="Fleck N.D."/>
            <person name="Lindquist E."/>
            <person name="Grigoriev I.V."/>
            <person name="Doty S.L."/>
        </authorList>
    </citation>
    <scope>NUCLEOTIDE SEQUENCE [LARGE SCALE GENOMIC DNA]</scope>
    <source>
        <strain evidence="4 5">WP1</strain>
    </source>
</reference>
<dbReference type="AlphaFoldDB" id="A0A194S6X3"/>
<feature type="compositionally biased region" description="Acidic residues" evidence="2">
    <location>
        <begin position="127"/>
        <end position="139"/>
    </location>
</feature>
<name>A0A194S6X3_RHOGW</name>
<dbReference type="PROSITE" id="PS51203">
    <property type="entry name" value="CS"/>
    <property type="match status" value="1"/>
</dbReference>
<dbReference type="GO" id="GO:0051087">
    <property type="term" value="F:protein-folding chaperone binding"/>
    <property type="evidence" value="ECO:0007669"/>
    <property type="project" value="TreeGrafter"/>
</dbReference>
<keyword evidence="5" id="KW-1185">Reference proteome</keyword>
<dbReference type="EMBL" id="KQ474076">
    <property type="protein sequence ID" value="KPV76473.1"/>
    <property type="molecule type" value="Genomic_DNA"/>
</dbReference>
<protein>
    <recommendedName>
        <fullName evidence="3">CS domain-containing protein</fullName>
    </recommendedName>
</protein>
<dbReference type="STRING" id="578459.A0A194S6X3"/>
<dbReference type="GO" id="GO:0005829">
    <property type="term" value="C:cytosol"/>
    <property type="evidence" value="ECO:0007669"/>
    <property type="project" value="TreeGrafter"/>
</dbReference>
<dbReference type="PANTHER" id="PTHR22932:SF1">
    <property type="entry name" value="CO-CHAPERONE PROTEIN DAF-41"/>
    <property type="match status" value="1"/>
</dbReference>
<feature type="region of interest" description="Disordered" evidence="2">
    <location>
        <begin position="126"/>
        <end position="153"/>
    </location>
</feature>
<dbReference type="InterPro" id="IPR045250">
    <property type="entry name" value="p23-like"/>
</dbReference>
<sequence>MAPIQPEILWAQRSSDTEPERNVVFLTINAPELDPDYHLSVEGNQLTFRGKTHQVDNSRGTASTIEPKEYECTLTLFADATERSRALSGKSLQVVLQKRDAKQEYWPRLVADKGRNNRIRSNFDLWRDEDEQEDEDDDKADQFGGMGGAPGGGMPPGMGGMGDMGGMMGGMGGMGGAGGPGGMDFASMMQGMGGGAGGAGGAGGMDFEKMMEQLKASGMGGAGGAGFGGAEGDDEGEEGEDDDEGPPPLEEA</sequence>
<gene>
    <name evidence="4" type="ORF">RHOBADRAFT_42813</name>
</gene>
<dbReference type="RefSeq" id="XP_018272522.1">
    <property type="nucleotide sequence ID" value="XM_018414111.1"/>
</dbReference>
<dbReference type="OrthoDB" id="1564555at2759"/>
<dbReference type="PANTHER" id="PTHR22932">
    <property type="entry name" value="TELOMERASE-BINDING PROTEIN P23 HSP90 CO-CHAPERONE"/>
    <property type="match status" value="1"/>
</dbReference>
<evidence type="ECO:0000313" key="4">
    <source>
        <dbReference type="EMBL" id="KPV76473.1"/>
    </source>
</evidence>
<dbReference type="GO" id="GO:0005634">
    <property type="term" value="C:nucleus"/>
    <property type="evidence" value="ECO:0007669"/>
    <property type="project" value="TreeGrafter"/>
</dbReference>
<feature type="compositionally biased region" description="Gly residues" evidence="2">
    <location>
        <begin position="218"/>
        <end position="230"/>
    </location>
</feature>
<feature type="compositionally biased region" description="Acidic residues" evidence="2">
    <location>
        <begin position="231"/>
        <end position="252"/>
    </location>
</feature>
<dbReference type="OMA" id="WWTKLLR"/>
<feature type="region of interest" description="Disordered" evidence="2">
    <location>
        <begin position="215"/>
        <end position="252"/>
    </location>
</feature>
<dbReference type="GO" id="GO:0051131">
    <property type="term" value="P:chaperone-mediated protein complex assembly"/>
    <property type="evidence" value="ECO:0007669"/>
    <property type="project" value="TreeGrafter"/>
</dbReference>
<feature type="domain" description="CS" evidence="3">
    <location>
        <begin position="3"/>
        <end position="110"/>
    </location>
</feature>
<evidence type="ECO:0000313" key="5">
    <source>
        <dbReference type="Proteomes" id="UP000053890"/>
    </source>
</evidence>
<proteinExistence type="inferred from homology"/>
<dbReference type="Gene3D" id="2.60.40.790">
    <property type="match status" value="1"/>
</dbReference>
<dbReference type="GO" id="GO:0051879">
    <property type="term" value="F:Hsp90 protein binding"/>
    <property type="evidence" value="ECO:0007669"/>
    <property type="project" value="InterPro"/>
</dbReference>